<proteinExistence type="predicted"/>
<gene>
    <name evidence="1" type="ORF">ACFQ2I_04115</name>
</gene>
<dbReference type="Proteomes" id="UP001596989">
    <property type="component" value="Unassembled WGS sequence"/>
</dbReference>
<evidence type="ECO:0000313" key="2">
    <source>
        <dbReference type="Proteomes" id="UP001596989"/>
    </source>
</evidence>
<organism evidence="1 2">
    <name type="scientific">Paenibacillus chungangensis</name>
    <dbReference type="NCBI Taxonomy" id="696535"/>
    <lineage>
        <taxon>Bacteria</taxon>
        <taxon>Bacillati</taxon>
        <taxon>Bacillota</taxon>
        <taxon>Bacilli</taxon>
        <taxon>Bacillales</taxon>
        <taxon>Paenibacillaceae</taxon>
        <taxon>Paenibacillus</taxon>
    </lineage>
</organism>
<keyword evidence="2" id="KW-1185">Reference proteome</keyword>
<sequence length="77" mass="9259">MFKKHQIYKRDKYNMLTVEVQGKTLIVREISDEWGEDCHTFVGRPEMMNWAEKRFRPEDFKGSEEELANIMSAFKQV</sequence>
<protein>
    <submittedName>
        <fullName evidence="1">Uncharacterized protein</fullName>
    </submittedName>
</protein>
<dbReference type="RefSeq" id="WP_377562359.1">
    <property type="nucleotide sequence ID" value="NZ_JBHTJZ010000005.1"/>
</dbReference>
<accession>A0ABW3HM79</accession>
<reference evidence="2" key="1">
    <citation type="journal article" date="2019" name="Int. J. Syst. Evol. Microbiol.">
        <title>The Global Catalogue of Microorganisms (GCM) 10K type strain sequencing project: providing services to taxonomists for standard genome sequencing and annotation.</title>
        <authorList>
            <consortium name="The Broad Institute Genomics Platform"/>
            <consortium name="The Broad Institute Genome Sequencing Center for Infectious Disease"/>
            <person name="Wu L."/>
            <person name="Ma J."/>
        </authorList>
    </citation>
    <scope>NUCLEOTIDE SEQUENCE [LARGE SCALE GENOMIC DNA]</scope>
    <source>
        <strain evidence="2">CCUG 59129</strain>
    </source>
</reference>
<evidence type="ECO:0000313" key="1">
    <source>
        <dbReference type="EMBL" id="MFD0958567.1"/>
    </source>
</evidence>
<comment type="caution">
    <text evidence="1">The sequence shown here is derived from an EMBL/GenBank/DDBJ whole genome shotgun (WGS) entry which is preliminary data.</text>
</comment>
<dbReference type="EMBL" id="JBHTJZ010000005">
    <property type="protein sequence ID" value="MFD0958567.1"/>
    <property type="molecule type" value="Genomic_DNA"/>
</dbReference>
<name>A0ABW3HM79_9BACL</name>